<keyword evidence="3" id="KW-1185">Reference proteome</keyword>
<dbReference type="AlphaFoldDB" id="A0A2N7U7Q4"/>
<gene>
    <name evidence="2" type="ORF">C1H69_05245</name>
</gene>
<dbReference type="EMBL" id="PNRF01000012">
    <property type="protein sequence ID" value="PMR76453.1"/>
    <property type="molecule type" value="Genomic_DNA"/>
</dbReference>
<comment type="caution">
    <text evidence="2">The sequence shown here is derived from an EMBL/GenBank/DDBJ whole genome shotgun (WGS) entry which is preliminary data.</text>
</comment>
<dbReference type="OrthoDB" id="771388at2"/>
<organism evidence="2 3">
    <name type="scientific">Billgrantia endophytica</name>
    <dbReference type="NCBI Taxonomy" id="2033802"/>
    <lineage>
        <taxon>Bacteria</taxon>
        <taxon>Pseudomonadati</taxon>
        <taxon>Pseudomonadota</taxon>
        <taxon>Gammaproteobacteria</taxon>
        <taxon>Oceanospirillales</taxon>
        <taxon>Halomonadaceae</taxon>
        <taxon>Billgrantia</taxon>
    </lineage>
</organism>
<proteinExistence type="predicted"/>
<evidence type="ECO:0000256" key="1">
    <source>
        <dbReference type="SAM" id="MobiDB-lite"/>
    </source>
</evidence>
<protein>
    <recommendedName>
        <fullName evidence="4">Transcription factor zinc-finger domain-containing protein</fullName>
    </recommendedName>
</protein>
<name>A0A2N7U7Q4_9GAMM</name>
<feature type="region of interest" description="Disordered" evidence="1">
    <location>
        <begin position="71"/>
        <end position="90"/>
    </location>
</feature>
<reference evidence="2 3" key="1">
    <citation type="submission" date="2018-01" db="EMBL/GenBank/DDBJ databases">
        <title>Halomonas endophytica sp. nov., isolated from storage liquid in the stems of Populus euphratica.</title>
        <authorList>
            <person name="Chen C."/>
        </authorList>
    </citation>
    <scope>NUCLEOTIDE SEQUENCE [LARGE SCALE GENOMIC DNA]</scope>
    <source>
        <strain evidence="2 3">MC28</strain>
    </source>
</reference>
<dbReference type="Proteomes" id="UP000235803">
    <property type="component" value="Unassembled WGS sequence"/>
</dbReference>
<sequence>MNSSIDCPSCGTRIDLDLATLIGAPWFECGGCSATIGIHYGNRARAQQVTAGWHDLLRKRRALARRAARIRRSSAEEEAEPGAQELTFMA</sequence>
<evidence type="ECO:0008006" key="4">
    <source>
        <dbReference type="Google" id="ProtNLM"/>
    </source>
</evidence>
<dbReference type="RefSeq" id="WP_102652357.1">
    <property type="nucleotide sequence ID" value="NZ_PNRF01000012.1"/>
</dbReference>
<evidence type="ECO:0000313" key="3">
    <source>
        <dbReference type="Proteomes" id="UP000235803"/>
    </source>
</evidence>
<accession>A0A2N7U7Q4</accession>
<evidence type="ECO:0000313" key="2">
    <source>
        <dbReference type="EMBL" id="PMR76453.1"/>
    </source>
</evidence>